<evidence type="ECO:0000313" key="2">
    <source>
        <dbReference type="EMBL" id="VDL81498.1"/>
    </source>
</evidence>
<feature type="region of interest" description="Disordered" evidence="1">
    <location>
        <begin position="31"/>
        <end position="71"/>
    </location>
</feature>
<dbReference type="EMBL" id="UYSL01022971">
    <property type="protein sequence ID" value="VDL81498.1"/>
    <property type="molecule type" value="Genomic_DNA"/>
</dbReference>
<proteinExistence type="predicted"/>
<dbReference type="Proteomes" id="UP000271162">
    <property type="component" value="Unassembled WGS sequence"/>
</dbReference>
<accession>A0A0N4YL25</accession>
<sequence length="110" mass="13094">MMRDGMLRRKKTKKRRYDDLFFMLADGFSRRSRKTPHWPRPMRRTGTLDGPHLREDNDRPRPTDNDGDRRLSPKKRLIFLSAIVPKKRRPFLNSVCVGLLFNDFGNPLLK</sequence>
<evidence type="ECO:0000256" key="1">
    <source>
        <dbReference type="SAM" id="MobiDB-lite"/>
    </source>
</evidence>
<name>A0A0N4YL25_NIPBR</name>
<evidence type="ECO:0000313" key="4">
    <source>
        <dbReference type="WBParaSite" id="NBR_0001777901-mRNA-1"/>
    </source>
</evidence>
<reference evidence="4" key="1">
    <citation type="submission" date="2017-02" db="UniProtKB">
        <authorList>
            <consortium name="WormBaseParasite"/>
        </authorList>
    </citation>
    <scope>IDENTIFICATION</scope>
</reference>
<protein>
    <submittedName>
        <fullName evidence="2 4">Uncharacterized protein</fullName>
    </submittedName>
</protein>
<dbReference type="AlphaFoldDB" id="A0A0N4YL25"/>
<gene>
    <name evidence="2" type="ORF">NBR_LOCUS17780</name>
</gene>
<organism evidence="4">
    <name type="scientific">Nippostrongylus brasiliensis</name>
    <name type="common">Rat hookworm</name>
    <dbReference type="NCBI Taxonomy" id="27835"/>
    <lineage>
        <taxon>Eukaryota</taxon>
        <taxon>Metazoa</taxon>
        <taxon>Ecdysozoa</taxon>
        <taxon>Nematoda</taxon>
        <taxon>Chromadorea</taxon>
        <taxon>Rhabditida</taxon>
        <taxon>Rhabditina</taxon>
        <taxon>Rhabditomorpha</taxon>
        <taxon>Strongyloidea</taxon>
        <taxon>Heligmosomidae</taxon>
        <taxon>Nippostrongylus</taxon>
    </lineage>
</organism>
<dbReference type="WBParaSite" id="NBR_0001777901-mRNA-1">
    <property type="protein sequence ID" value="NBR_0001777901-mRNA-1"/>
    <property type="gene ID" value="NBR_0001777901"/>
</dbReference>
<keyword evidence="3" id="KW-1185">Reference proteome</keyword>
<feature type="compositionally biased region" description="Basic residues" evidence="1">
    <location>
        <begin position="31"/>
        <end position="43"/>
    </location>
</feature>
<reference evidence="2 3" key="2">
    <citation type="submission" date="2018-11" db="EMBL/GenBank/DDBJ databases">
        <authorList>
            <consortium name="Pathogen Informatics"/>
        </authorList>
    </citation>
    <scope>NUCLEOTIDE SEQUENCE [LARGE SCALE GENOMIC DNA]</scope>
</reference>
<evidence type="ECO:0000313" key="3">
    <source>
        <dbReference type="Proteomes" id="UP000271162"/>
    </source>
</evidence>
<feature type="compositionally biased region" description="Basic and acidic residues" evidence="1">
    <location>
        <begin position="51"/>
        <end position="71"/>
    </location>
</feature>